<accession>D2V9E9</accession>
<dbReference type="Proteomes" id="UP000006671">
    <property type="component" value="Unassembled WGS sequence"/>
</dbReference>
<dbReference type="PANTHER" id="PTHR31302:SF0">
    <property type="entry name" value="TRANSMEMBRANE PROTEIN WITH METALLOPHOSPHOESTERASE DOMAIN"/>
    <property type="match status" value="1"/>
</dbReference>
<dbReference type="GO" id="GO:0016787">
    <property type="term" value="F:hydrolase activity"/>
    <property type="evidence" value="ECO:0007669"/>
    <property type="project" value="InterPro"/>
</dbReference>
<dbReference type="VEuPathDB" id="AmoebaDB:NAEGRDRAFT_79062"/>
<keyword evidence="1" id="KW-1133">Transmembrane helix</keyword>
<dbReference type="Gene3D" id="3.60.21.10">
    <property type="match status" value="1"/>
</dbReference>
<keyword evidence="4" id="KW-1185">Reference proteome</keyword>
<gene>
    <name evidence="3" type="ORF">NAEGRDRAFT_79062</name>
</gene>
<protein>
    <recommendedName>
        <fullName evidence="2">Calcineurin-like phosphoesterase domain-containing protein</fullName>
    </recommendedName>
</protein>
<dbReference type="KEGG" id="ngr:NAEGRDRAFT_79062"/>
<dbReference type="OrthoDB" id="783096at2759"/>
<dbReference type="SUPFAM" id="SSF56300">
    <property type="entry name" value="Metallo-dependent phosphatases"/>
    <property type="match status" value="1"/>
</dbReference>
<evidence type="ECO:0000259" key="2">
    <source>
        <dbReference type="Pfam" id="PF00149"/>
    </source>
</evidence>
<dbReference type="RefSeq" id="XP_002679322.1">
    <property type="nucleotide sequence ID" value="XM_002679276.1"/>
</dbReference>
<name>D2V9E9_NAEGR</name>
<dbReference type="InterPro" id="IPR004843">
    <property type="entry name" value="Calcineurin-like_PHP"/>
</dbReference>
<evidence type="ECO:0000313" key="3">
    <source>
        <dbReference type="EMBL" id="EFC46578.1"/>
    </source>
</evidence>
<keyword evidence="1" id="KW-0812">Transmembrane</keyword>
<evidence type="ECO:0000313" key="4">
    <source>
        <dbReference type="Proteomes" id="UP000006671"/>
    </source>
</evidence>
<organism evidence="4">
    <name type="scientific">Naegleria gruberi</name>
    <name type="common">Amoeba</name>
    <dbReference type="NCBI Taxonomy" id="5762"/>
    <lineage>
        <taxon>Eukaryota</taxon>
        <taxon>Discoba</taxon>
        <taxon>Heterolobosea</taxon>
        <taxon>Tetramitia</taxon>
        <taxon>Eutetramitia</taxon>
        <taxon>Vahlkampfiidae</taxon>
        <taxon>Naegleria</taxon>
    </lineage>
</organism>
<dbReference type="PANTHER" id="PTHR31302">
    <property type="entry name" value="TRANSMEMBRANE PROTEIN WITH METALLOPHOSPHOESTERASE DOMAIN-RELATED"/>
    <property type="match status" value="1"/>
</dbReference>
<feature type="domain" description="Calcineurin-like phosphoesterase" evidence="2">
    <location>
        <begin position="75"/>
        <end position="298"/>
    </location>
</feature>
<dbReference type="OMA" id="CKYWEWG"/>
<sequence>MKKLSKQKHGNITFLSVIGMLLYEYLIILVQLFKWITFPLLNVFSKLYIKEHYINLSDVDAISFLKTNHVNRRRLKILHLTDFHFDYYADPPDWLGSAGSYYTKIWACWYWLRRHVRYHKISKQQLKDILVEIEYIPNIDMIVLTGDFVDKFYKVDVDWVVDNFFSKLSKYSELGVFAVLGNHDESKTHPLDKEEVIKKLSRAVTILDAGSKANNHQFFAKVTKETKEFKFDIELWGFLDFYSPLYWDNYHKIVKEMNESPIKENTLRIVLSHNPDTVAWIKNDVFHFDLVLCGHTHGGQVTLPIPSIILKNVLGLFWKLSVKEATFDHFVQHHFSYEQVHQMNEGIFTYLPIIPIIIFIYKKVTLWKFVRQRISGLRIVQRLLNVCKYWEWGVGLYELRLQDDSTLIDSVLHHHKQQARNIDVVDSADDYQIKLIYRTYKIERRQFIHTSAGLGSHYPLRLFCPPEISILNLSF</sequence>
<evidence type="ECO:0000256" key="1">
    <source>
        <dbReference type="SAM" id="Phobius"/>
    </source>
</evidence>
<keyword evidence="1" id="KW-0472">Membrane</keyword>
<dbReference type="Pfam" id="PF00149">
    <property type="entry name" value="Metallophos"/>
    <property type="match status" value="1"/>
</dbReference>
<reference evidence="3 4" key="1">
    <citation type="journal article" date="2010" name="Cell">
        <title>The genome of Naegleria gruberi illuminates early eukaryotic versatility.</title>
        <authorList>
            <person name="Fritz-Laylin L.K."/>
            <person name="Prochnik S.E."/>
            <person name="Ginger M.L."/>
            <person name="Dacks J.B."/>
            <person name="Carpenter M.L."/>
            <person name="Field M.C."/>
            <person name="Kuo A."/>
            <person name="Paredez A."/>
            <person name="Chapman J."/>
            <person name="Pham J."/>
            <person name="Shu S."/>
            <person name="Neupane R."/>
            <person name="Cipriano M."/>
            <person name="Mancuso J."/>
            <person name="Tu H."/>
            <person name="Salamov A."/>
            <person name="Lindquist E."/>
            <person name="Shapiro H."/>
            <person name="Lucas S."/>
            <person name="Grigoriev I.V."/>
            <person name="Cande W.Z."/>
            <person name="Fulton C."/>
            <person name="Rokhsar D.S."/>
            <person name="Dawson S.C."/>
        </authorList>
    </citation>
    <scope>NUCLEOTIDE SEQUENCE [LARGE SCALE GENOMIC DNA]</scope>
    <source>
        <strain evidence="3 4">NEG-M</strain>
    </source>
</reference>
<dbReference type="EMBL" id="GG738858">
    <property type="protein sequence ID" value="EFC46578.1"/>
    <property type="molecule type" value="Genomic_DNA"/>
</dbReference>
<dbReference type="InterPro" id="IPR051158">
    <property type="entry name" value="Metallophosphoesterase_sf"/>
</dbReference>
<dbReference type="GeneID" id="8851220"/>
<feature type="transmembrane region" description="Helical" evidence="1">
    <location>
        <begin position="12"/>
        <end position="33"/>
    </location>
</feature>
<dbReference type="InterPro" id="IPR029052">
    <property type="entry name" value="Metallo-depent_PP-like"/>
</dbReference>
<proteinExistence type="predicted"/>
<dbReference type="InParanoid" id="D2V9E9"/>
<dbReference type="AlphaFoldDB" id="D2V9E9"/>